<name>A0A7Z7B5R6_9BURK</name>
<gene>
    <name evidence="2" type="ORF">SAMN04487926_105267</name>
</gene>
<keyword evidence="3" id="KW-1185">Reference proteome</keyword>
<dbReference type="SUPFAM" id="SSF141868">
    <property type="entry name" value="EAL domain-like"/>
    <property type="match status" value="1"/>
</dbReference>
<dbReference type="Pfam" id="PF00563">
    <property type="entry name" value="EAL"/>
    <property type="match status" value="1"/>
</dbReference>
<dbReference type="InterPro" id="IPR035919">
    <property type="entry name" value="EAL_sf"/>
</dbReference>
<dbReference type="Proteomes" id="UP000198900">
    <property type="component" value="Unassembled WGS sequence"/>
</dbReference>
<evidence type="ECO:0000259" key="1">
    <source>
        <dbReference type="PROSITE" id="PS50883"/>
    </source>
</evidence>
<organism evidence="2 3">
    <name type="scientific">Paraburkholderia steynii</name>
    <dbReference type="NCBI Taxonomy" id="1245441"/>
    <lineage>
        <taxon>Bacteria</taxon>
        <taxon>Pseudomonadati</taxon>
        <taxon>Pseudomonadota</taxon>
        <taxon>Betaproteobacteria</taxon>
        <taxon>Burkholderiales</taxon>
        <taxon>Burkholderiaceae</taxon>
        <taxon>Paraburkholderia</taxon>
    </lineage>
</organism>
<comment type="caution">
    <text evidence="2">The sequence shown here is derived from an EMBL/GenBank/DDBJ whole genome shotgun (WGS) entry which is preliminary data.</text>
</comment>
<dbReference type="PANTHER" id="PTHR33121:SF79">
    <property type="entry name" value="CYCLIC DI-GMP PHOSPHODIESTERASE PDED-RELATED"/>
    <property type="match status" value="1"/>
</dbReference>
<protein>
    <submittedName>
        <fullName evidence="2">EAL domain, c-di-GMP-specific phosphodiesterase class I (Or its enzymatically inactive variant)</fullName>
    </submittedName>
</protein>
<dbReference type="PANTHER" id="PTHR33121">
    <property type="entry name" value="CYCLIC DI-GMP PHOSPHODIESTERASE PDEF"/>
    <property type="match status" value="1"/>
</dbReference>
<dbReference type="AlphaFoldDB" id="A0A7Z7B5R6"/>
<evidence type="ECO:0000313" key="2">
    <source>
        <dbReference type="EMBL" id="SDH55243.1"/>
    </source>
</evidence>
<dbReference type="InterPro" id="IPR050706">
    <property type="entry name" value="Cyclic-di-GMP_PDE-like"/>
</dbReference>
<sequence>MFATNMRHVLRERARELCRHRPGAAAISGEHMLFVFDIPQEIQDESLLDLVMSSLADRPVRLGSAVAFPVVEANVARFEDAPFDINSVNPTHARDVQPDDNWQEQFVADTRVAEYVFKAMDDGQLDFDLEPVCDANEPAVALYHEALLCKTGEIACERLRVGSEVRALERLGVVRRLDRWVVESVIRRLTMSPRARIGCNISAQSAAIDVHWASLIATLAEVPDVASRLTIEITETFPLANLDAAREFVSALRSLGCSVALDDVGHDFGSLRNLISLGVDIVKLDRALVAACCFDLAAAARLSQLIDLAKVCATSVVVEGIETEDDASIARACGATGLQGYLYSSLINGAANR</sequence>
<evidence type="ECO:0000313" key="3">
    <source>
        <dbReference type="Proteomes" id="UP000198900"/>
    </source>
</evidence>
<reference evidence="2" key="1">
    <citation type="submission" date="2016-10" db="EMBL/GenBank/DDBJ databases">
        <authorList>
            <person name="Varghese N."/>
            <person name="Submissions S."/>
        </authorList>
    </citation>
    <scope>NUCLEOTIDE SEQUENCE [LARGE SCALE GENOMIC DNA]</scope>
    <source>
        <strain evidence="2">YR281</strain>
    </source>
</reference>
<proteinExistence type="predicted"/>
<dbReference type="GO" id="GO:0071111">
    <property type="term" value="F:cyclic-guanylate-specific phosphodiesterase activity"/>
    <property type="evidence" value="ECO:0007669"/>
    <property type="project" value="InterPro"/>
</dbReference>
<dbReference type="PROSITE" id="PS50883">
    <property type="entry name" value="EAL"/>
    <property type="match status" value="1"/>
</dbReference>
<dbReference type="EMBL" id="FNDI01000005">
    <property type="protein sequence ID" value="SDH55243.1"/>
    <property type="molecule type" value="Genomic_DNA"/>
</dbReference>
<dbReference type="Gene3D" id="3.20.20.450">
    <property type="entry name" value="EAL domain"/>
    <property type="match status" value="1"/>
</dbReference>
<accession>A0A7Z7B5R6</accession>
<dbReference type="SMART" id="SM00052">
    <property type="entry name" value="EAL"/>
    <property type="match status" value="1"/>
</dbReference>
<dbReference type="InterPro" id="IPR001633">
    <property type="entry name" value="EAL_dom"/>
</dbReference>
<feature type="domain" description="EAL" evidence="1">
    <location>
        <begin position="109"/>
        <end position="353"/>
    </location>
</feature>
<dbReference type="CDD" id="cd01948">
    <property type="entry name" value="EAL"/>
    <property type="match status" value="1"/>
</dbReference>